<reference evidence="2" key="1">
    <citation type="submission" date="2015-11" db="EMBL/GenBank/DDBJ databases">
        <authorList>
            <person name="Zhang Y."/>
            <person name="Guo Z."/>
        </authorList>
    </citation>
    <scope>NUCLEOTIDE SEQUENCE</scope>
    <source>
        <strain evidence="2">BN30871</strain>
    </source>
</reference>
<feature type="transmembrane region" description="Helical" evidence="1">
    <location>
        <begin position="90"/>
        <end position="108"/>
    </location>
</feature>
<name>A0A0S4XNN0_9BACT</name>
<keyword evidence="1" id="KW-0472">Membrane</keyword>
<dbReference type="EMBL" id="FAXN01000039">
    <property type="protein sequence ID" value="CUV65592.1"/>
    <property type="molecule type" value="Genomic_DNA"/>
</dbReference>
<feature type="transmembrane region" description="Helical" evidence="1">
    <location>
        <begin position="48"/>
        <end position="70"/>
    </location>
</feature>
<sequence length="148" mass="16879">MGWSIHLHLISAIAWIGGAVFMFVLGIFMRDKTAQREVYPRIAPLFGYYQVISLLLLIITGILMVSQNGLLSLLIDGNESEVVLTLQKKLILVGILIILTIVHFIVAYKTNDTQRTFWQNIISRGSSLLIFVINLWILHYAIVIRHYL</sequence>
<accession>A0A0S4XNN0</accession>
<dbReference type="AlphaFoldDB" id="A0A0S4XNN0"/>
<feature type="transmembrane region" description="Helical" evidence="1">
    <location>
        <begin position="128"/>
        <end position="147"/>
    </location>
</feature>
<evidence type="ECO:0008006" key="3">
    <source>
        <dbReference type="Google" id="ProtNLM"/>
    </source>
</evidence>
<gene>
    <name evidence="2" type="ORF">BN3087_390043</name>
</gene>
<protein>
    <recommendedName>
        <fullName evidence="3">Copper resistance protein D domain-containing protein</fullName>
    </recommendedName>
</protein>
<evidence type="ECO:0000256" key="1">
    <source>
        <dbReference type="SAM" id="Phobius"/>
    </source>
</evidence>
<keyword evidence="1" id="KW-1133">Transmembrane helix</keyword>
<feature type="transmembrane region" description="Helical" evidence="1">
    <location>
        <begin position="6"/>
        <end position="28"/>
    </location>
</feature>
<keyword evidence="1" id="KW-0812">Transmembrane</keyword>
<evidence type="ECO:0000313" key="2">
    <source>
        <dbReference type="EMBL" id="CUV65592.1"/>
    </source>
</evidence>
<proteinExistence type="predicted"/>
<organism evidence="2">
    <name type="scientific">Sulfurovum sp. enrichment culture clone C5</name>
    <dbReference type="NCBI Taxonomy" id="497650"/>
    <lineage>
        <taxon>Bacteria</taxon>
        <taxon>Pseudomonadati</taxon>
        <taxon>Campylobacterota</taxon>
        <taxon>Epsilonproteobacteria</taxon>
        <taxon>Campylobacterales</taxon>
        <taxon>Sulfurovaceae</taxon>
        <taxon>Sulfurovum</taxon>
        <taxon>environmental samples</taxon>
    </lineage>
</organism>